<evidence type="ECO:0000259" key="15">
    <source>
        <dbReference type="Pfam" id="PF00278"/>
    </source>
</evidence>
<dbReference type="EMBL" id="PDBW01000001">
    <property type="protein sequence ID" value="PFH02819.1"/>
    <property type="molecule type" value="Genomic_DNA"/>
</dbReference>
<dbReference type="Gene3D" id="3.20.20.10">
    <property type="entry name" value="Alanine racemase"/>
    <property type="match status" value="1"/>
</dbReference>
<dbReference type="GO" id="GO:0009089">
    <property type="term" value="P:lysine biosynthetic process via diaminopimelate"/>
    <property type="evidence" value="ECO:0007669"/>
    <property type="project" value="UniProtKB-UniRule"/>
</dbReference>
<dbReference type="GO" id="GO:0008836">
    <property type="term" value="F:diaminopimelate decarboxylase activity"/>
    <property type="evidence" value="ECO:0007669"/>
    <property type="project" value="UniProtKB-UniRule"/>
</dbReference>
<dbReference type="Pfam" id="PF02784">
    <property type="entry name" value="Orn_Arg_deC_N"/>
    <property type="match status" value="1"/>
</dbReference>
<evidence type="ECO:0000256" key="4">
    <source>
        <dbReference type="ARBA" id="ARBA00022898"/>
    </source>
</evidence>
<dbReference type="PANTHER" id="PTHR43727">
    <property type="entry name" value="DIAMINOPIMELATE DECARBOXYLASE"/>
    <property type="match status" value="1"/>
</dbReference>
<feature type="binding site" evidence="12">
    <location>
        <position position="294"/>
    </location>
    <ligand>
        <name>substrate</name>
    </ligand>
</feature>
<comment type="catalytic activity">
    <reaction evidence="7 12 14">
        <text>meso-2,6-diaminopimelate + H(+) = L-lysine + CO2</text>
        <dbReference type="Rhea" id="RHEA:15101"/>
        <dbReference type="ChEBI" id="CHEBI:15378"/>
        <dbReference type="ChEBI" id="CHEBI:16526"/>
        <dbReference type="ChEBI" id="CHEBI:32551"/>
        <dbReference type="ChEBI" id="CHEBI:57791"/>
        <dbReference type="EC" id="4.1.1.20"/>
    </reaction>
</comment>
<dbReference type="InterPro" id="IPR002986">
    <property type="entry name" value="DAP_deCOOHase_LysA"/>
</dbReference>
<evidence type="ECO:0000256" key="12">
    <source>
        <dbReference type="HAMAP-Rule" id="MF_02120"/>
    </source>
</evidence>
<feature type="domain" description="Orn/DAP/Arg decarboxylase 2 N-terminal" evidence="16">
    <location>
        <begin position="41"/>
        <end position="298"/>
    </location>
</feature>
<dbReference type="HAMAP" id="MF_02120">
    <property type="entry name" value="LysA"/>
    <property type="match status" value="1"/>
</dbReference>
<feature type="modified residue" description="N6-(pyridoxal phosphate)lysine" evidence="12 13">
    <location>
        <position position="67"/>
    </location>
</feature>
<evidence type="ECO:0000256" key="6">
    <source>
        <dbReference type="ARBA" id="ARBA00023239"/>
    </source>
</evidence>
<dbReference type="PANTHER" id="PTHR43727:SF2">
    <property type="entry name" value="GROUP IV DECARBOXYLASE"/>
    <property type="match status" value="1"/>
</dbReference>
<dbReference type="InterPro" id="IPR029066">
    <property type="entry name" value="PLP-binding_barrel"/>
</dbReference>
<dbReference type="InterPro" id="IPR022643">
    <property type="entry name" value="De-COase2_C"/>
</dbReference>
<dbReference type="RefSeq" id="WP_003516678.1">
    <property type="nucleotide sequence ID" value="NZ_CP013828.1"/>
</dbReference>
<dbReference type="EC" id="4.1.1.20" evidence="10 12"/>
<feature type="binding site" evidence="12">
    <location>
        <position position="331"/>
    </location>
    <ligand>
        <name>substrate</name>
    </ligand>
</feature>
<dbReference type="PRINTS" id="PR01179">
    <property type="entry name" value="ODADCRBXLASE"/>
</dbReference>
<dbReference type="Pfam" id="PF00278">
    <property type="entry name" value="Orn_DAP_Arg_deC"/>
    <property type="match status" value="1"/>
</dbReference>
<dbReference type="InterPro" id="IPR000183">
    <property type="entry name" value="Orn/DAP/Arg_de-COase"/>
</dbReference>
<dbReference type="Gene3D" id="2.40.37.10">
    <property type="entry name" value="Lyase, Ornithine Decarboxylase, Chain A, domain 1"/>
    <property type="match status" value="1"/>
</dbReference>
<keyword evidence="6 12" id="KW-0456">Lyase</keyword>
<dbReference type="SUPFAM" id="SSF50621">
    <property type="entry name" value="Alanine racemase C-terminal domain-like"/>
    <property type="match status" value="1"/>
</dbReference>
<evidence type="ECO:0000256" key="2">
    <source>
        <dbReference type="ARBA" id="ARBA00022605"/>
    </source>
</evidence>
<evidence type="ECO:0000256" key="8">
    <source>
        <dbReference type="ARBA" id="ARBA00060643"/>
    </source>
</evidence>
<evidence type="ECO:0000256" key="11">
    <source>
        <dbReference type="ARBA" id="ARBA00074972"/>
    </source>
</evidence>
<evidence type="ECO:0000256" key="3">
    <source>
        <dbReference type="ARBA" id="ARBA00022793"/>
    </source>
</evidence>
<dbReference type="SUPFAM" id="SSF51419">
    <property type="entry name" value="PLP-binding barrel"/>
    <property type="match status" value="1"/>
</dbReference>
<dbReference type="GO" id="GO:0030170">
    <property type="term" value="F:pyridoxal phosphate binding"/>
    <property type="evidence" value="ECO:0007669"/>
    <property type="project" value="UniProtKB-UniRule"/>
</dbReference>
<comment type="subunit">
    <text evidence="12">Homodimer.</text>
</comment>
<dbReference type="FunFam" id="2.40.37.10:FF:000003">
    <property type="entry name" value="Diaminopimelate decarboxylase"/>
    <property type="match status" value="1"/>
</dbReference>
<feature type="active site" description="Proton donor" evidence="13">
    <location>
        <position position="362"/>
    </location>
</feature>
<dbReference type="InterPro" id="IPR022644">
    <property type="entry name" value="De-COase2_N"/>
</dbReference>
<keyword evidence="2 12" id="KW-0028">Amino-acid biosynthesis</keyword>
<dbReference type="NCBIfam" id="TIGR01048">
    <property type="entry name" value="lysA"/>
    <property type="match status" value="1"/>
</dbReference>
<dbReference type="Proteomes" id="UP000223596">
    <property type="component" value="Unassembled WGS sequence"/>
</dbReference>
<comment type="pathway">
    <text evidence="8 12 14">Amino-acid biosynthesis; L-lysine biosynthesis via DAP pathway; L-lysine from DL-2,6-diaminopimelate: step 1/1.</text>
</comment>
<evidence type="ECO:0000313" key="18">
    <source>
        <dbReference type="Proteomes" id="UP000223596"/>
    </source>
</evidence>
<keyword evidence="3 12" id="KW-0210">Decarboxylase</keyword>
<dbReference type="AlphaFoldDB" id="A0AB36TFW7"/>
<evidence type="ECO:0000256" key="14">
    <source>
        <dbReference type="RuleBase" id="RU003738"/>
    </source>
</evidence>
<evidence type="ECO:0000256" key="9">
    <source>
        <dbReference type="ARBA" id="ARBA00060983"/>
    </source>
</evidence>
<evidence type="ECO:0000256" key="5">
    <source>
        <dbReference type="ARBA" id="ARBA00023154"/>
    </source>
</evidence>
<evidence type="ECO:0000256" key="1">
    <source>
        <dbReference type="ARBA" id="ARBA00001933"/>
    </source>
</evidence>
<dbReference type="FunFam" id="3.20.20.10:FF:000003">
    <property type="entry name" value="Diaminopimelate decarboxylase"/>
    <property type="match status" value="1"/>
</dbReference>
<evidence type="ECO:0000256" key="10">
    <source>
        <dbReference type="ARBA" id="ARBA00066427"/>
    </source>
</evidence>
<organism evidence="17 18">
    <name type="scientific">Acetivibrio thermocellus AD2</name>
    <dbReference type="NCBI Taxonomy" id="1138384"/>
    <lineage>
        <taxon>Bacteria</taxon>
        <taxon>Bacillati</taxon>
        <taxon>Bacillota</taxon>
        <taxon>Clostridia</taxon>
        <taxon>Eubacteriales</taxon>
        <taxon>Oscillospiraceae</taxon>
        <taxon>Acetivibrio</taxon>
    </lineage>
</organism>
<evidence type="ECO:0000259" key="16">
    <source>
        <dbReference type="Pfam" id="PF02784"/>
    </source>
</evidence>
<dbReference type="GeneID" id="35803950"/>
<feature type="binding site" evidence="12">
    <location>
        <position position="249"/>
    </location>
    <ligand>
        <name>pyridoxal 5'-phosphate</name>
        <dbReference type="ChEBI" id="CHEBI:597326"/>
    </ligand>
</feature>
<reference evidence="17 18" key="1">
    <citation type="submission" date="2017-09" db="EMBL/GenBank/DDBJ databases">
        <title>Evaluation of Pacific Biosciences Sequencing Technology to Finishing C. thermocellum Genome Sequences.</title>
        <authorList>
            <person name="Brown S."/>
        </authorList>
    </citation>
    <scope>NUCLEOTIDE SEQUENCE [LARGE SCALE GENOMIC DNA]</scope>
    <source>
        <strain evidence="17 18">AD2</strain>
    </source>
</reference>
<comment type="caution">
    <text evidence="17">The sequence shown here is derived from an EMBL/GenBank/DDBJ whole genome shotgun (WGS) entry which is preliminary data.</text>
</comment>
<dbReference type="PRINTS" id="PR01181">
    <property type="entry name" value="DAPDCRBXLASE"/>
</dbReference>
<feature type="binding site" evidence="12">
    <location>
        <position position="391"/>
    </location>
    <ligand>
        <name>substrate</name>
    </ligand>
</feature>
<comment type="cofactor">
    <cofactor evidence="1 12 13 14">
        <name>pyridoxal 5'-phosphate</name>
        <dbReference type="ChEBI" id="CHEBI:597326"/>
    </cofactor>
</comment>
<dbReference type="PROSITE" id="PS00879">
    <property type="entry name" value="ODR_DC_2_2"/>
    <property type="match status" value="1"/>
</dbReference>
<feature type="binding site" evidence="12">
    <location>
        <position position="363"/>
    </location>
    <ligand>
        <name>substrate</name>
    </ligand>
</feature>
<sequence>MFVSKALKVNSKNHLEIGGCDCVDLVNNFGTPLYVMDESLIRENCRIYKNALDKYYNGNGLVLYASKAFCTMAMCKIVQQEGLGLDVVSGGELYTAIKAGFPMEKVYFHGNNKTIDELELAIDNNVRRIVVDNRQELLHVNRIAAEKGKTVNISFRIKPGIDAHTHDFIRTGQIDSKFGVALENGEAMEIIGEAVKLSNVKVVGLHCHIGSQIFELAPFEEAARVMLTFIAKIKEELGIEIEELNLGGGFGIKYTQDDDPIEYDRYIKSVSEVVKSVCEDKGIKLPFIVIEPGRSIVASAGITLYRIGTIKDIKGVRKYIAVDGGMTDNPRYALYQSKYEGVIANKADAAKTEKVTIAGKCCESGDLLGKDVLLPEAEEGDILAILATGAYNYSMSSNYNRIPRPAVVLVKDGKARVIVKREDYNDIIRNDIIPEDL</sequence>
<comment type="similarity">
    <text evidence="9 12">Belongs to the Orn/Lys/Arg decarboxylase class-II family. LysA subfamily.</text>
</comment>
<comment type="function">
    <text evidence="12">Specifically catalyzes the decarboxylation of meso-diaminopimelate (meso-DAP) to L-lysine.</text>
</comment>
<dbReference type="InterPro" id="IPR009006">
    <property type="entry name" value="Ala_racemase/Decarboxylase_C"/>
</dbReference>
<name>A0AB36TFW7_ACETH</name>
<feature type="binding site" evidence="12">
    <location>
        <begin position="291"/>
        <end position="294"/>
    </location>
    <ligand>
        <name>pyridoxal 5'-phosphate</name>
        <dbReference type="ChEBI" id="CHEBI:597326"/>
    </ligand>
</feature>
<keyword evidence="4 12" id="KW-0663">Pyridoxal phosphate</keyword>
<accession>A0AB36TFW7</accession>
<evidence type="ECO:0000256" key="7">
    <source>
        <dbReference type="ARBA" id="ARBA00050464"/>
    </source>
</evidence>
<dbReference type="InterPro" id="IPR022657">
    <property type="entry name" value="De-COase2_CS"/>
</dbReference>
<dbReference type="CDD" id="cd06828">
    <property type="entry name" value="PLPDE_III_DapDC"/>
    <property type="match status" value="1"/>
</dbReference>
<keyword evidence="5 12" id="KW-0457">Lysine biosynthesis</keyword>
<gene>
    <name evidence="12" type="primary">lysA</name>
    <name evidence="17" type="ORF">M972_111607</name>
</gene>
<evidence type="ECO:0000313" key="17">
    <source>
        <dbReference type="EMBL" id="PFH02819.1"/>
    </source>
</evidence>
<feature type="binding site" evidence="12">
    <location>
        <position position="335"/>
    </location>
    <ligand>
        <name>substrate</name>
    </ligand>
</feature>
<proteinExistence type="inferred from homology"/>
<evidence type="ECO:0000256" key="13">
    <source>
        <dbReference type="PIRSR" id="PIRSR600183-50"/>
    </source>
</evidence>
<feature type="binding site" evidence="12">
    <location>
        <position position="391"/>
    </location>
    <ligand>
        <name>pyridoxal 5'-phosphate</name>
        <dbReference type="ChEBI" id="CHEBI:597326"/>
    </ligand>
</feature>
<protein>
    <recommendedName>
        <fullName evidence="11 12">Diaminopimelate decarboxylase</fullName>
        <shortName evidence="12">DAP decarboxylase</shortName>
        <shortName evidence="12">DAPDC</shortName>
        <ecNumber evidence="10 12">4.1.1.20</ecNumber>
    </recommendedName>
</protein>
<feature type="domain" description="Orn/DAP/Arg decarboxylase 2 C-terminal" evidence="15">
    <location>
        <begin position="34"/>
        <end position="389"/>
    </location>
</feature>